<evidence type="ECO:0000256" key="5">
    <source>
        <dbReference type="ARBA" id="ARBA00022989"/>
    </source>
</evidence>
<comment type="caution">
    <text evidence="8">The sequence shown here is derived from an EMBL/GenBank/DDBJ whole genome shotgun (WGS) entry which is preliminary data.</text>
</comment>
<feature type="transmembrane region" description="Helical" evidence="7">
    <location>
        <begin position="51"/>
        <end position="69"/>
    </location>
</feature>
<evidence type="ECO:0000256" key="2">
    <source>
        <dbReference type="ARBA" id="ARBA00006228"/>
    </source>
</evidence>
<dbReference type="GO" id="GO:0005886">
    <property type="term" value="C:plasma membrane"/>
    <property type="evidence" value="ECO:0007669"/>
    <property type="project" value="UniProtKB-SubCell"/>
</dbReference>
<comment type="similarity">
    <text evidence="2">Belongs to the CPA3 antiporters (TC 2.A.63) subunit E family.</text>
</comment>
<dbReference type="PANTHER" id="PTHR34584:SF1">
    <property type="entry name" value="NA(+)_H(+) ANTIPORTER SUBUNIT E1"/>
    <property type="match status" value="1"/>
</dbReference>
<keyword evidence="3" id="KW-1003">Cell membrane</keyword>
<protein>
    <submittedName>
        <fullName evidence="8">Multicomponent Na+:H+ antiporter subunit E</fullName>
    </submittedName>
</protein>
<evidence type="ECO:0000313" key="9">
    <source>
        <dbReference type="Proteomes" id="UP000588647"/>
    </source>
</evidence>
<evidence type="ECO:0000256" key="3">
    <source>
        <dbReference type="ARBA" id="ARBA00022475"/>
    </source>
</evidence>
<evidence type="ECO:0000256" key="6">
    <source>
        <dbReference type="ARBA" id="ARBA00023136"/>
    </source>
</evidence>
<dbReference type="PANTHER" id="PTHR34584">
    <property type="entry name" value="NA(+)/H(+) ANTIPORTER SUBUNIT E1"/>
    <property type="match status" value="1"/>
</dbReference>
<reference evidence="8 9" key="1">
    <citation type="submission" date="2020-08" db="EMBL/GenBank/DDBJ databases">
        <title>Genomic Encyclopedia of Type Strains, Phase IV (KMG-IV): sequencing the most valuable type-strain genomes for metagenomic binning, comparative biology and taxonomic classification.</title>
        <authorList>
            <person name="Goeker M."/>
        </authorList>
    </citation>
    <scope>NUCLEOTIDE SEQUENCE [LARGE SCALE GENOMIC DNA]</scope>
    <source>
        <strain evidence="8 9">DSM 103570</strain>
    </source>
</reference>
<comment type="subcellular location">
    <subcellularLocation>
        <location evidence="1">Cell membrane</location>
        <topology evidence="1">Multi-pass membrane protein</topology>
    </subcellularLocation>
</comment>
<keyword evidence="6 7" id="KW-0472">Membrane</keyword>
<proteinExistence type="inferred from homology"/>
<dbReference type="RefSeq" id="WP_183207649.1">
    <property type="nucleotide sequence ID" value="NZ_JAAAMM010000002.1"/>
</dbReference>
<accession>A0A7W6MPL7</accession>
<sequence length="164" mass="17272">MSTATGPRSPASLLPRGAGFLALWVVLIGATPKDLPVGVMAAGAAAWTSQLFWPATGAISPMGLLRFAIRFLPQSMVAGVDVARRAFAPGPMLVPGFVTWRTVLPDGAARRAFCAVMSLQPGKLPVAAEQDGTLLVHCLDLRGPILAEIRADEAAFRRVLREGD</sequence>
<evidence type="ECO:0000256" key="1">
    <source>
        <dbReference type="ARBA" id="ARBA00004651"/>
    </source>
</evidence>
<evidence type="ECO:0000256" key="7">
    <source>
        <dbReference type="SAM" id="Phobius"/>
    </source>
</evidence>
<dbReference type="Proteomes" id="UP000588647">
    <property type="component" value="Unassembled WGS sequence"/>
</dbReference>
<keyword evidence="4 7" id="KW-0812">Transmembrane</keyword>
<name>A0A7W6MPL7_9HYPH</name>
<gene>
    <name evidence="8" type="ORF">GGR03_002092</name>
</gene>
<organism evidence="8 9">
    <name type="scientific">Aurantimonas endophytica</name>
    <dbReference type="NCBI Taxonomy" id="1522175"/>
    <lineage>
        <taxon>Bacteria</taxon>
        <taxon>Pseudomonadati</taxon>
        <taxon>Pseudomonadota</taxon>
        <taxon>Alphaproteobacteria</taxon>
        <taxon>Hyphomicrobiales</taxon>
        <taxon>Aurantimonadaceae</taxon>
        <taxon>Aurantimonas</taxon>
    </lineage>
</organism>
<dbReference type="InterPro" id="IPR002758">
    <property type="entry name" value="Cation_antiport_E"/>
</dbReference>
<evidence type="ECO:0000256" key="4">
    <source>
        <dbReference type="ARBA" id="ARBA00022692"/>
    </source>
</evidence>
<dbReference type="GO" id="GO:0008324">
    <property type="term" value="F:monoatomic cation transmembrane transporter activity"/>
    <property type="evidence" value="ECO:0007669"/>
    <property type="project" value="InterPro"/>
</dbReference>
<evidence type="ECO:0000313" key="8">
    <source>
        <dbReference type="EMBL" id="MBB4003017.1"/>
    </source>
</evidence>
<dbReference type="Pfam" id="PF01899">
    <property type="entry name" value="MNHE"/>
    <property type="match status" value="1"/>
</dbReference>
<keyword evidence="5 7" id="KW-1133">Transmembrane helix</keyword>
<dbReference type="EMBL" id="JACIEM010000002">
    <property type="protein sequence ID" value="MBB4003017.1"/>
    <property type="molecule type" value="Genomic_DNA"/>
</dbReference>
<dbReference type="AlphaFoldDB" id="A0A7W6MPL7"/>
<keyword evidence="9" id="KW-1185">Reference proteome</keyword>